<dbReference type="InterPro" id="IPR004843">
    <property type="entry name" value="Calcineurin-like_PHP"/>
</dbReference>
<dbReference type="SUPFAM" id="SSF56300">
    <property type="entry name" value="Metallo-dependent phosphatases"/>
    <property type="match status" value="1"/>
</dbReference>
<keyword evidence="4" id="KW-0378">Hydrolase</keyword>
<feature type="domain" description="Calcineurin-like phosphoesterase" evidence="9">
    <location>
        <begin position="5"/>
        <end position="138"/>
    </location>
</feature>
<evidence type="ECO:0000256" key="8">
    <source>
        <dbReference type="ARBA" id="ARBA00049417"/>
    </source>
</evidence>
<name>A0A1H6KM64_9GAMM</name>
<evidence type="ECO:0000259" key="9">
    <source>
        <dbReference type="Pfam" id="PF00149"/>
    </source>
</evidence>
<dbReference type="NCBIfam" id="TIGR00668">
    <property type="entry name" value="apaH"/>
    <property type="match status" value="1"/>
</dbReference>
<evidence type="ECO:0000256" key="2">
    <source>
        <dbReference type="ARBA" id="ARBA00005419"/>
    </source>
</evidence>
<dbReference type="Gene3D" id="3.60.21.10">
    <property type="match status" value="1"/>
</dbReference>
<evidence type="ECO:0000313" key="10">
    <source>
        <dbReference type="EMBL" id="SEH76780.1"/>
    </source>
</evidence>
<evidence type="ECO:0000256" key="3">
    <source>
        <dbReference type="ARBA" id="ARBA00012506"/>
    </source>
</evidence>
<dbReference type="RefSeq" id="WP_202775651.1">
    <property type="nucleotide sequence ID" value="NZ_CAESAP020000099.1"/>
</dbReference>
<gene>
    <name evidence="10" type="ORF">BAZSYMB_SCAFFOLD00015_5</name>
</gene>
<dbReference type="STRING" id="235205.BAZSYMB_SCAFFOLD00015_5"/>
<dbReference type="AlphaFoldDB" id="A0A1H6KM64"/>
<accession>A0A1H6KM64</accession>
<dbReference type="GO" id="GO:0008803">
    <property type="term" value="F:bis(5'-nucleosyl)-tetraphosphatase (symmetrical) activity"/>
    <property type="evidence" value="ECO:0007669"/>
    <property type="project" value="UniProtKB-EC"/>
</dbReference>
<dbReference type="Pfam" id="PF00149">
    <property type="entry name" value="Metallophos"/>
    <property type="match status" value="1"/>
</dbReference>
<dbReference type="EMBL" id="CVUD02000125">
    <property type="protein sequence ID" value="SEH76780.1"/>
    <property type="molecule type" value="Genomic_DNA"/>
</dbReference>
<dbReference type="Proteomes" id="UP000198559">
    <property type="component" value="Unassembled WGS sequence"/>
</dbReference>
<proteinExistence type="inferred from homology"/>
<protein>
    <recommendedName>
        <fullName evidence="3">bis(5'-nucleosyl)-tetraphosphatase (symmetrical)</fullName>
        <ecNumber evidence="3">3.6.1.41</ecNumber>
    </recommendedName>
    <alternativeName>
        <fullName evidence="6">Ap4A hydrolase</fullName>
    </alternativeName>
    <alternativeName>
        <fullName evidence="5">Diadenosine 5',5'''-P1,P4-tetraphosphate pyrophosphohydrolase</fullName>
    </alternativeName>
    <alternativeName>
        <fullName evidence="7">Diadenosine tetraphosphatase</fullName>
    </alternativeName>
</protein>
<sequence>MSDYLIGDIQGCFDSLQKLLKKVAFSSDKDQLFFLGDVVNRGNKSLETLRFIKDLSENAQMVLGNHDFHLLACALGDKTPSNQDTFSDILNAKDKVALIDFLLQQPLVIEHKNALLLHAGVPPNWDKNTLLSQSFTVEKHLKKSDAEGFINQMYGNSPHTWHLDLEEMEACRYTINACMRMRFCRADGTLEFEHKMGENTAPIGFKAWFLHEHRILTNTDIFFGHWSTLSAINTPHIYPMDHGCVWGQALGAQLSAIRFEDRQVFSVGC</sequence>
<dbReference type="NCBIfam" id="NF001204">
    <property type="entry name" value="PRK00166.1"/>
    <property type="match status" value="1"/>
</dbReference>
<evidence type="ECO:0000256" key="5">
    <source>
        <dbReference type="ARBA" id="ARBA00031248"/>
    </source>
</evidence>
<comment type="similarity">
    <text evidence="2">Belongs to the Ap4A hydrolase family.</text>
</comment>
<dbReference type="PANTHER" id="PTHR40942">
    <property type="match status" value="1"/>
</dbReference>
<evidence type="ECO:0000256" key="7">
    <source>
        <dbReference type="ARBA" id="ARBA00033210"/>
    </source>
</evidence>
<evidence type="ECO:0000256" key="6">
    <source>
        <dbReference type="ARBA" id="ARBA00032248"/>
    </source>
</evidence>
<comment type="catalytic activity">
    <reaction evidence="8">
        <text>P(1),P(4)-bis(5'-adenosyl) tetraphosphate + H2O = 2 ADP + 2 H(+)</text>
        <dbReference type="Rhea" id="RHEA:24252"/>
        <dbReference type="ChEBI" id="CHEBI:15377"/>
        <dbReference type="ChEBI" id="CHEBI:15378"/>
        <dbReference type="ChEBI" id="CHEBI:58141"/>
        <dbReference type="ChEBI" id="CHEBI:456216"/>
        <dbReference type="EC" id="3.6.1.41"/>
    </reaction>
</comment>
<evidence type="ECO:0000256" key="4">
    <source>
        <dbReference type="ARBA" id="ARBA00022801"/>
    </source>
</evidence>
<reference evidence="11" key="1">
    <citation type="submission" date="2016-06" db="EMBL/GenBank/DDBJ databases">
        <authorList>
            <person name="Petersen J."/>
            <person name="Sayavedra L."/>
        </authorList>
    </citation>
    <scope>NUCLEOTIDE SEQUENCE [LARGE SCALE GENOMIC DNA]</scope>
    <source>
        <strain evidence="11">BazSymB</strain>
    </source>
</reference>
<organism evidence="10 11">
    <name type="scientific">Bathymodiolus azoricus thioautotrophic gill symbiont</name>
    <dbReference type="NCBI Taxonomy" id="235205"/>
    <lineage>
        <taxon>Bacteria</taxon>
        <taxon>Pseudomonadati</taxon>
        <taxon>Pseudomonadota</taxon>
        <taxon>Gammaproteobacteria</taxon>
        <taxon>sulfur-oxidizing symbionts</taxon>
    </lineage>
</organism>
<dbReference type="InterPro" id="IPR004617">
    <property type="entry name" value="ApaH"/>
</dbReference>
<dbReference type="PANTHER" id="PTHR40942:SF4">
    <property type="entry name" value="CYTOCHROME C5"/>
    <property type="match status" value="1"/>
</dbReference>
<dbReference type="InterPro" id="IPR029052">
    <property type="entry name" value="Metallo-depent_PP-like"/>
</dbReference>
<dbReference type="EC" id="3.6.1.41" evidence="3"/>
<evidence type="ECO:0000313" key="11">
    <source>
        <dbReference type="Proteomes" id="UP000198559"/>
    </source>
</evidence>
<evidence type="ECO:0000256" key="1">
    <source>
        <dbReference type="ARBA" id="ARBA00003413"/>
    </source>
</evidence>
<dbReference type="PIRSF" id="PIRSF000903">
    <property type="entry name" value="B5n-ttraPtase_sm"/>
    <property type="match status" value="1"/>
</dbReference>
<comment type="function">
    <text evidence="1">Hydrolyzes diadenosine 5',5'''-P1,P4-tetraphosphate to yield ADP.</text>
</comment>